<feature type="binding site" evidence="10">
    <location>
        <position position="195"/>
    </location>
    <ligand>
        <name>Mg(2+)</name>
        <dbReference type="ChEBI" id="CHEBI:18420"/>
    </ligand>
</feature>
<evidence type="ECO:0000256" key="7">
    <source>
        <dbReference type="ARBA" id="ARBA00023244"/>
    </source>
</evidence>
<dbReference type="PANTHER" id="PTHR11458">
    <property type="entry name" value="DELTA-AMINOLEVULINIC ACID DEHYDRATASE"/>
    <property type="match status" value="1"/>
</dbReference>
<sequence>MVGEISSLPNIERIHIEDINREIDMILELGIKSVAIFPVVDSDKKDKAGTYATNEDNFLFKALKNLTEKYENLITIADVALDPYTSHGHDGIVSDNQVLNDETNIALRDQATLLAMSGAKIIAPSDMMDGRIGVIRDHLDSCGMQDTVILSYAAKFASSLYGPFRDAVGSLNNLANASKATYQMDSRNIDEALHEVALDLNEGADIVMIKPALNYLDVISKVKETFKVPTFAYQVSGEYSMIMNAVNAEIIDKNVMLESLMSIKRAGADAIFTYAAKAISKELKRDE</sequence>
<keyword evidence="10" id="KW-0460">Magnesium</keyword>
<evidence type="ECO:0000256" key="1">
    <source>
        <dbReference type="ARBA" id="ARBA00004694"/>
    </source>
</evidence>
<evidence type="ECO:0000256" key="9">
    <source>
        <dbReference type="PIRSR" id="PIRSR001415-1"/>
    </source>
</evidence>
<dbReference type="GO" id="GO:0006782">
    <property type="term" value="P:protoporphyrinogen IX biosynthetic process"/>
    <property type="evidence" value="ECO:0007669"/>
    <property type="project" value="UniProtKB-UniPathway"/>
</dbReference>
<dbReference type="PIRSF" id="PIRSF001415">
    <property type="entry name" value="Porphbilin_synth"/>
    <property type="match status" value="1"/>
</dbReference>
<feature type="active site" description="Schiff-base intermediate with substrate" evidence="9">
    <location>
        <position position="155"/>
    </location>
</feature>
<dbReference type="PANTHER" id="PTHR11458:SF0">
    <property type="entry name" value="DELTA-AMINOLEVULINIC ACID DEHYDRATASE"/>
    <property type="match status" value="1"/>
</dbReference>
<dbReference type="InterPro" id="IPR030656">
    <property type="entry name" value="ALAD_AS"/>
</dbReference>
<keyword evidence="5" id="KW-0350">Heme biosynthesis</keyword>
<dbReference type="EMBL" id="GU567955">
    <property type="protein sequence ID" value="ADI21451.1"/>
    <property type="molecule type" value="Genomic_DNA"/>
</dbReference>
<evidence type="ECO:0000313" key="13">
    <source>
        <dbReference type="EMBL" id="ADI21451.1"/>
    </source>
</evidence>
<dbReference type="UniPathway" id="UPA00251">
    <property type="reaction ID" value="UER00318"/>
</dbReference>
<dbReference type="SMART" id="SM01004">
    <property type="entry name" value="ALAD"/>
    <property type="match status" value="1"/>
</dbReference>
<keyword evidence="6 11" id="KW-0456">Lyase</keyword>
<comment type="catalytic activity">
    <reaction evidence="8 11">
        <text>2 5-aminolevulinate = porphobilinogen + 2 H2O + H(+)</text>
        <dbReference type="Rhea" id="RHEA:24064"/>
        <dbReference type="ChEBI" id="CHEBI:15377"/>
        <dbReference type="ChEBI" id="CHEBI:15378"/>
        <dbReference type="ChEBI" id="CHEBI:58126"/>
        <dbReference type="ChEBI" id="CHEBI:356416"/>
        <dbReference type="EC" id="4.2.1.24"/>
    </reaction>
</comment>
<name>E7C1X7_9GAMM</name>
<organism evidence="13">
    <name type="scientific">uncultured gamma proteobacterium HF0070_10G19</name>
    <dbReference type="NCBI Taxonomy" id="723565"/>
    <lineage>
        <taxon>Bacteria</taxon>
        <taxon>Pseudomonadati</taxon>
        <taxon>Pseudomonadota</taxon>
        <taxon>Gammaproteobacteria</taxon>
        <taxon>environmental samples</taxon>
    </lineage>
</organism>
<dbReference type="GO" id="GO:0004655">
    <property type="term" value="F:porphobilinogen synthase activity"/>
    <property type="evidence" value="ECO:0007669"/>
    <property type="project" value="UniProtKB-EC"/>
</dbReference>
<evidence type="ECO:0000256" key="4">
    <source>
        <dbReference type="ARBA" id="ARBA00020771"/>
    </source>
</evidence>
<comment type="pathway">
    <text evidence="1">Porphyrin-containing compound metabolism; protoporphyrin-IX biosynthesis; coproporphyrinogen-III from 5-aminolevulinate: step 1/4.</text>
</comment>
<dbReference type="PRINTS" id="PR00144">
    <property type="entry name" value="DALDHYDRTASE"/>
</dbReference>
<dbReference type="NCBIfam" id="NF006762">
    <property type="entry name" value="PRK09283.1"/>
    <property type="match status" value="1"/>
</dbReference>
<reference evidence="13" key="1">
    <citation type="submission" date="2010-01" db="EMBL/GenBank/DDBJ databases">
        <title>Genome fragments of uncultured bacteria from the North Pacific subtropical Gyre.</title>
        <authorList>
            <person name="Pham V.D."/>
            <person name="Delong E.F."/>
        </authorList>
    </citation>
    <scope>NUCLEOTIDE SEQUENCE</scope>
</reference>
<evidence type="ECO:0000256" key="5">
    <source>
        <dbReference type="ARBA" id="ARBA00023133"/>
    </source>
</evidence>
<evidence type="ECO:0000256" key="10">
    <source>
        <dbReference type="PIRSR" id="PIRSR001415-5"/>
    </source>
</evidence>
<dbReference type="EC" id="4.2.1.24" evidence="3 11"/>
<dbReference type="InterPro" id="IPR013785">
    <property type="entry name" value="Aldolase_TIM"/>
</dbReference>
<dbReference type="InterPro" id="IPR001731">
    <property type="entry name" value="ALAD"/>
</dbReference>
<protein>
    <recommendedName>
        <fullName evidence="4 11">Delta-aminolevulinic acid dehydratase</fullName>
        <ecNumber evidence="3 11">4.2.1.24</ecNumber>
    </recommendedName>
</protein>
<dbReference type="GO" id="GO:0005829">
    <property type="term" value="C:cytosol"/>
    <property type="evidence" value="ECO:0007669"/>
    <property type="project" value="TreeGrafter"/>
</dbReference>
<dbReference type="AlphaFoldDB" id="E7C1X7"/>
<evidence type="ECO:0000256" key="2">
    <source>
        <dbReference type="ARBA" id="ARBA00008055"/>
    </source>
</evidence>
<dbReference type="Gene3D" id="3.20.20.70">
    <property type="entry name" value="Aldolase class I"/>
    <property type="match status" value="1"/>
</dbReference>
<dbReference type="Pfam" id="PF00490">
    <property type="entry name" value="ALAD"/>
    <property type="match status" value="1"/>
</dbReference>
<evidence type="ECO:0000256" key="11">
    <source>
        <dbReference type="RuleBase" id="RU000515"/>
    </source>
</evidence>
<keyword evidence="7 11" id="KW-0627">Porphyrin biosynthesis</keyword>
<proteinExistence type="inferred from homology"/>
<dbReference type="PROSITE" id="PS00169">
    <property type="entry name" value="D_ALA_DEHYDRATASE"/>
    <property type="match status" value="1"/>
</dbReference>
<evidence type="ECO:0000256" key="6">
    <source>
        <dbReference type="ARBA" id="ARBA00023239"/>
    </source>
</evidence>
<dbReference type="GO" id="GO:0008270">
    <property type="term" value="F:zinc ion binding"/>
    <property type="evidence" value="ECO:0007669"/>
    <property type="project" value="TreeGrafter"/>
</dbReference>
<feature type="active site" description="Schiff-base intermediate with substrate" evidence="9">
    <location>
        <position position="210"/>
    </location>
</feature>
<comment type="subunit">
    <text evidence="11">Homooctamer.</text>
</comment>
<evidence type="ECO:0000256" key="8">
    <source>
        <dbReference type="ARBA" id="ARBA00047651"/>
    </source>
</evidence>
<accession>E7C1X7</accession>
<keyword evidence="10" id="KW-0479">Metal-binding</keyword>
<evidence type="ECO:0000256" key="12">
    <source>
        <dbReference type="RuleBase" id="RU004161"/>
    </source>
</evidence>
<evidence type="ECO:0000256" key="3">
    <source>
        <dbReference type="ARBA" id="ARBA00012053"/>
    </source>
</evidence>
<comment type="similarity">
    <text evidence="2 12">Belongs to the ALAD family.</text>
</comment>
<dbReference type="SUPFAM" id="SSF51569">
    <property type="entry name" value="Aldolase"/>
    <property type="match status" value="1"/>
</dbReference>